<dbReference type="PANTHER" id="PTHR21275:SF1">
    <property type="entry name" value="RWD DOMAIN-CONTAINING PROTEIN 4"/>
    <property type="match status" value="1"/>
</dbReference>
<evidence type="ECO:0000313" key="2">
    <source>
        <dbReference type="EMBL" id="KOF99083.1"/>
    </source>
</evidence>
<protein>
    <recommendedName>
        <fullName evidence="1">RWD domain-containing protein</fullName>
    </recommendedName>
</protein>
<reference evidence="2" key="1">
    <citation type="submission" date="2015-07" db="EMBL/GenBank/DDBJ databases">
        <title>MeaNS - Measles Nucleotide Surveillance Program.</title>
        <authorList>
            <person name="Tran T."/>
            <person name="Druce J."/>
        </authorList>
    </citation>
    <scope>NUCLEOTIDE SEQUENCE</scope>
    <source>
        <strain evidence="2">UCB-OBI-ISO-001</strain>
        <tissue evidence="2">Gonad</tissue>
    </source>
</reference>
<sequence length="193" mass="22341">MNYLELQQEELEVLESIYAGDDCFKKISNTTFQYKCGEDGSSQSLLIEISWGEKYPDEVPCINLDAFYNNHLEKQCKDFLFQQINEKADEMLGCAMTYTLFEWVKENIGMLMVYQPSTVLVPVTAEPEVENIKEDSPKQEKQCEVKKKKEQLTKNQKKKLFDRVGNQGEIVRGSNWVDVIKHLSQTGNKLHTN</sequence>
<dbReference type="AlphaFoldDB" id="A0A0L8IC51"/>
<dbReference type="SMART" id="SM00591">
    <property type="entry name" value="RWD"/>
    <property type="match status" value="1"/>
</dbReference>
<evidence type="ECO:0000259" key="1">
    <source>
        <dbReference type="PROSITE" id="PS50908"/>
    </source>
</evidence>
<dbReference type="STRING" id="37653.A0A0L8IC51"/>
<dbReference type="CDD" id="cd23817">
    <property type="entry name" value="RWD-RWDD4"/>
    <property type="match status" value="1"/>
</dbReference>
<dbReference type="PROSITE" id="PS50908">
    <property type="entry name" value="RWD"/>
    <property type="match status" value="1"/>
</dbReference>
<dbReference type="PANTHER" id="PTHR21275">
    <property type="entry name" value="RWD DOMAIN-CONTAINING PROTEIN 4"/>
    <property type="match status" value="1"/>
</dbReference>
<organism evidence="2">
    <name type="scientific">Octopus bimaculoides</name>
    <name type="common">California two-spotted octopus</name>
    <dbReference type="NCBI Taxonomy" id="37653"/>
    <lineage>
        <taxon>Eukaryota</taxon>
        <taxon>Metazoa</taxon>
        <taxon>Spiralia</taxon>
        <taxon>Lophotrochozoa</taxon>
        <taxon>Mollusca</taxon>
        <taxon>Cephalopoda</taxon>
        <taxon>Coleoidea</taxon>
        <taxon>Octopodiformes</taxon>
        <taxon>Octopoda</taxon>
        <taxon>Incirrata</taxon>
        <taxon>Octopodidae</taxon>
        <taxon>Octopus</taxon>
    </lineage>
</organism>
<gene>
    <name evidence="2" type="ORF">OCBIM_22020448mg</name>
</gene>
<dbReference type="InterPro" id="IPR016135">
    <property type="entry name" value="UBQ-conjugating_enzyme/RWD"/>
</dbReference>
<dbReference type="InterPro" id="IPR042770">
    <property type="entry name" value="RWDD4"/>
</dbReference>
<dbReference type="OMA" id="CGMTYTL"/>
<feature type="domain" description="RWD" evidence="1">
    <location>
        <begin position="9"/>
        <end position="111"/>
    </location>
</feature>
<dbReference type="SUPFAM" id="SSF54495">
    <property type="entry name" value="UBC-like"/>
    <property type="match status" value="1"/>
</dbReference>
<dbReference type="Pfam" id="PF05773">
    <property type="entry name" value="RWD"/>
    <property type="match status" value="1"/>
</dbReference>
<dbReference type="KEGG" id="obi:106874705"/>
<dbReference type="Gene3D" id="3.10.110.10">
    <property type="entry name" value="Ubiquitin Conjugating Enzyme"/>
    <property type="match status" value="1"/>
</dbReference>
<proteinExistence type="predicted"/>
<dbReference type="InterPro" id="IPR006575">
    <property type="entry name" value="RWD_dom"/>
</dbReference>
<name>A0A0L8IC51_OCTBM</name>
<dbReference type="OrthoDB" id="10045773at2759"/>
<accession>A0A0L8IC51</accession>
<dbReference type="EMBL" id="KQ416028">
    <property type="protein sequence ID" value="KOF99083.1"/>
    <property type="molecule type" value="Genomic_DNA"/>
</dbReference>